<dbReference type="GO" id="GO:0030975">
    <property type="term" value="F:thiamine binding"/>
    <property type="evidence" value="ECO:0007669"/>
    <property type="project" value="TreeGrafter"/>
</dbReference>
<evidence type="ECO:0000313" key="6">
    <source>
        <dbReference type="EMBL" id="MBF4769358.1"/>
    </source>
</evidence>
<keyword evidence="2" id="KW-0813">Transport</keyword>
<keyword evidence="7" id="KW-1185">Reference proteome</keyword>
<keyword evidence="4" id="KW-0574">Periplasm</keyword>
<comment type="caution">
    <text evidence="6">The sequence shown here is derived from an EMBL/GenBank/DDBJ whole genome shotgun (WGS) entry which is preliminary data.</text>
</comment>
<comment type="subcellular location">
    <subcellularLocation>
        <location evidence="1">Periplasm</location>
    </subcellularLocation>
</comment>
<dbReference type="Gene3D" id="3.40.190.10">
    <property type="entry name" value="Periplasmic binding protein-like II"/>
    <property type="match status" value="2"/>
</dbReference>
<proteinExistence type="predicted"/>
<dbReference type="GO" id="GO:0015888">
    <property type="term" value="P:thiamine transport"/>
    <property type="evidence" value="ECO:0007669"/>
    <property type="project" value="TreeGrafter"/>
</dbReference>
<dbReference type="CDD" id="cd13589">
    <property type="entry name" value="PBP2_polyamine_RpCGA009"/>
    <property type="match status" value="1"/>
</dbReference>
<sequence>MMVKKLSVAMTALLLCLGLVACGGDDDSAAGGEGKLTFAGWGGTTQENIDKAWLQPYAKESGVAVTQDSPVDYGKVKQMVDAKNVIWDVFEAGSDFGLDENDSLTPMDCDIVACGDFDGGPIPLYKYGVPMFTFSVVLTYNTDALTQAPTSWADFFDTKKFPGKRAVYNGVPGALQGLLDTALIQDGVDPADLYPLDVDRALKKLDSIKDDIVFYSDFGQCTQLVGSGEAVMGNCYQGRDLTAMDEGQPIDFIWSGQVIYADYLMVPKGAPNQDEAMKLIAYITSAEHNGDFAKLQAYGPANPKTELSPDLAAKMPTSNVMPGADAPVIVDDKWWNDNLESVTQKWNAWAS</sequence>
<dbReference type="PANTHER" id="PTHR30006">
    <property type="entry name" value="THIAMINE-BINDING PERIPLASMIC PROTEIN-RELATED"/>
    <property type="match status" value="1"/>
</dbReference>
<protein>
    <submittedName>
        <fullName evidence="6">ABC transporter substrate-binding protein</fullName>
    </submittedName>
</protein>
<evidence type="ECO:0000256" key="4">
    <source>
        <dbReference type="ARBA" id="ARBA00022764"/>
    </source>
</evidence>
<dbReference type="InterPro" id="IPR006059">
    <property type="entry name" value="SBP"/>
</dbReference>
<evidence type="ECO:0000256" key="2">
    <source>
        <dbReference type="ARBA" id="ARBA00022448"/>
    </source>
</evidence>
<gene>
    <name evidence="6" type="ORF">ISU10_16440</name>
</gene>
<feature type="chain" id="PRO_5038669835" evidence="5">
    <location>
        <begin position="22"/>
        <end position="351"/>
    </location>
</feature>
<dbReference type="EMBL" id="JADKPO010000024">
    <property type="protein sequence ID" value="MBF4769358.1"/>
    <property type="molecule type" value="Genomic_DNA"/>
</dbReference>
<name>A0A930VQX7_9ACTN</name>
<organism evidence="6 7">
    <name type="scientific">Nocardioides agariphilus</name>
    <dbReference type="NCBI Taxonomy" id="433664"/>
    <lineage>
        <taxon>Bacteria</taxon>
        <taxon>Bacillati</taxon>
        <taxon>Actinomycetota</taxon>
        <taxon>Actinomycetes</taxon>
        <taxon>Propionibacteriales</taxon>
        <taxon>Nocardioidaceae</taxon>
        <taxon>Nocardioides</taxon>
    </lineage>
</organism>
<dbReference type="PROSITE" id="PS51257">
    <property type="entry name" value="PROKAR_LIPOPROTEIN"/>
    <property type="match status" value="1"/>
</dbReference>
<dbReference type="AlphaFoldDB" id="A0A930VQX7"/>
<dbReference type="PANTHER" id="PTHR30006:SF3">
    <property type="entry name" value="THIAMINE-BINDING PERIPLASMIC PROTEIN"/>
    <property type="match status" value="1"/>
</dbReference>
<evidence type="ECO:0000256" key="1">
    <source>
        <dbReference type="ARBA" id="ARBA00004418"/>
    </source>
</evidence>
<dbReference type="Proteomes" id="UP000660668">
    <property type="component" value="Unassembled WGS sequence"/>
</dbReference>
<reference evidence="6" key="1">
    <citation type="submission" date="2020-11" db="EMBL/GenBank/DDBJ databases">
        <title>Nocardioides cynanchi sp. nov., isolated from soil of rhizosphere of Cynanchum wilfordii.</title>
        <authorList>
            <person name="Lee J.-S."/>
            <person name="Suh M.K."/>
            <person name="Kim J.-S."/>
        </authorList>
    </citation>
    <scope>NUCLEOTIDE SEQUENCE</scope>
    <source>
        <strain evidence="6">KCTC 19276</strain>
    </source>
</reference>
<evidence type="ECO:0000256" key="5">
    <source>
        <dbReference type="SAM" id="SignalP"/>
    </source>
</evidence>
<dbReference type="Pfam" id="PF13416">
    <property type="entry name" value="SBP_bac_8"/>
    <property type="match status" value="1"/>
</dbReference>
<keyword evidence="3 5" id="KW-0732">Signal</keyword>
<accession>A0A930VQX7</accession>
<evidence type="ECO:0000313" key="7">
    <source>
        <dbReference type="Proteomes" id="UP000660668"/>
    </source>
</evidence>
<dbReference type="GO" id="GO:0030976">
    <property type="term" value="F:thiamine pyrophosphate binding"/>
    <property type="evidence" value="ECO:0007669"/>
    <property type="project" value="TreeGrafter"/>
</dbReference>
<dbReference type="SUPFAM" id="SSF53850">
    <property type="entry name" value="Periplasmic binding protein-like II"/>
    <property type="match status" value="1"/>
</dbReference>
<evidence type="ECO:0000256" key="3">
    <source>
        <dbReference type="ARBA" id="ARBA00022729"/>
    </source>
</evidence>
<dbReference type="RefSeq" id="WP_194697508.1">
    <property type="nucleotide sequence ID" value="NZ_JADKPO010000024.1"/>
</dbReference>
<dbReference type="GO" id="GO:0030288">
    <property type="term" value="C:outer membrane-bounded periplasmic space"/>
    <property type="evidence" value="ECO:0007669"/>
    <property type="project" value="TreeGrafter"/>
</dbReference>
<feature type="signal peptide" evidence="5">
    <location>
        <begin position="1"/>
        <end position="21"/>
    </location>
</feature>